<dbReference type="PANTHER" id="PTHR41983">
    <property type="entry name" value="SHORT-CHAIN FATTY ACID TRANSPORTER-RELATED"/>
    <property type="match status" value="1"/>
</dbReference>
<keyword evidence="2" id="KW-0812">Transmembrane</keyword>
<feature type="transmembrane region" description="Helical" evidence="2">
    <location>
        <begin position="166"/>
        <end position="192"/>
    </location>
</feature>
<feature type="transmembrane region" description="Helical" evidence="2">
    <location>
        <begin position="212"/>
        <end position="235"/>
    </location>
</feature>
<reference evidence="3 4" key="1">
    <citation type="journal article" date="2012" name="BMC Genomics">
        <title>Comparative genomics of the classical Bordetella subspecies: the evolution and exchange of virulence-associated diversity amongst closely related pathogens.</title>
        <authorList>
            <person name="Park J."/>
            <person name="Zhang Y."/>
            <person name="Buboltz A.M."/>
            <person name="Zhang X."/>
            <person name="Schuster S.C."/>
            <person name="Ahuja U."/>
            <person name="Liu M."/>
            <person name="Miller J.F."/>
            <person name="Sebaihia M."/>
            <person name="Bentley S.D."/>
            <person name="Parkhill J."/>
            <person name="Harvill E.T."/>
        </authorList>
    </citation>
    <scope>NUCLEOTIDE SEQUENCE [LARGE SCALE GENOMIC DNA]</scope>
    <source>
        <strain evidence="3 4">253</strain>
    </source>
</reference>
<proteinExistence type="predicted"/>
<dbReference type="AlphaFoldDB" id="A0A0C6P508"/>
<dbReference type="KEGG" id="bbh:BN112_2996"/>
<feature type="transmembrane region" description="Helical" evidence="2">
    <location>
        <begin position="308"/>
        <end position="326"/>
    </location>
</feature>
<dbReference type="GO" id="GO:0005886">
    <property type="term" value="C:plasma membrane"/>
    <property type="evidence" value="ECO:0007669"/>
    <property type="project" value="TreeGrafter"/>
</dbReference>
<evidence type="ECO:0000313" key="4">
    <source>
        <dbReference type="Proteomes" id="UP000007564"/>
    </source>
</evidence>
<dbReference type="OrthoDB" id="9342495at2"/>
<accession>A0A0C6P508</accession>
<feature type="transmembrane region" description="Helical" evidence="2">
    <location>
        <begin position="83"/>
        <end position="107"/>
    </location>
</feature>
<dbReference type="InterPro" id="IPR006160">
    <property type="entry name" value="SCFA_transpt_AtoE"/>
</dbReference>
<dbReference type="PANTHER" id="PTHR41983:SF2">
    <property type="entry name" value="SHORT-CHAIN FATTY ACID TRANSPORTER-RELATED"/>
    <property type="match status" value="1"/>
</dbReference>
<gene>
    <name evidence="3" type="ORF">BN112_2996</name>
</gene>
<dbReference type="Pfam" id="PF02667">
    <property type="entry name" value="SCFA_trans"/>
    <property type="match status" value="1"/>
</dbReference>
<organism evidence="3 4">
    <name type="scientific">Bordetella bronchiseptica 253</name>
    <dbReference type="NCBI Taxonomy" id="568707"/>
    <lineage>
        <taxon>Bacteria</taxon>
        <taxon>Pseudomonadati</taxon>
        <taxon>Pseudomonadota</taxon>
        <taxon>Betaproteobacteria</taxon>
        <taxon>Burkholderiales</taxon>
        <taxon>Alcaligenaceae</taxon>
        <taxon>Bordetella</taxon>
    </lineage>
</organism>
<feature type="transmembrane region" description="Helical" evidence="2">
    <location>
        <begin position="278"/>
        <end position="296"/>
    </location>
</feature>
<evidence type="ECO:0000256" key="2">
    <source>
        <dbReference type="SAM" id="Phobius"/>
    </source>
</evidence>
<protein>
    <submittedName>
        <fullName evidence="3">Short-chain fatty acids transporter</fullName>
    </submittedName>
</protein>
<feature type="region of interest" description="Disordered" evidence="1">
    <location>
        <begin position="1"/>
        <end position="22"/>
    </location>
</feature>
<name>A0A0C6P508_BORBO</name>
<feature type="transmembrane region" description="Helical" evidence="2">
    <location>
        <begin position="338"/>
        <end position="362"/>
    </location>
</feature>
<dbReference type="HOGENOM" id="CLU_037744_0_0_4"/>
<feature type="transmembrane region" description="Helical" evidence="2">
    <location>
        <begin position="51"/>
        <end position="71"/>
    </location>
</feature>
<feature type="transmembrane region" description="Helical" evidence="2">
    <location>
        <begin position="450"/>
        <end position="475"/>
    </location>
</feature>
<evidence type="ECO:0000313" key="3">
    <source>
        <dbReference type="EMBL" id="CCJ54913.1"/>
    </source>
</evidence>
<sequence length="477" mass="51412">MPPVFRGLSPRGQAPHTTQTQRLTKKYVGSTMNKLTSFFTELMRKYLPDPFVFAIALTLLTVLMAFGIEGQPLDQITREWGKGFWSLLAFTTQMAVILAMGYVLATAPLTDRLLDRIVSHVHQPRTAIIVATLVGGVGSYLNWGFGLVIGGVVAKKLALKVKGVHYPLIIAAAYSGFTMYGLGLSASIPVLVATPGHPTADQMGVIPLSETIFSLPMLITSLVIIVTLPLLNAWLHPKQGEKVVEVDPAIDQGSAPAKAADELTAEDTLASRLNNSRILSLLIGLLGIAYVVFYFMDGKSLDLNLINFIILFLGIILLGTPAAYVAKLNEGIKTISGIILQYPFYAGIMAIMAGSGLVATISKVFVDVASPGSLPFWGLISSFVINFFAPSAGGHWVIQGPFMIDAAKEIGSALNQTTMAVMLGNAWNDLVQPFWILPALALSKLKLRDVMGYTVIMMLWVGVIHIAAVLAWGYLTH</sequence>
<dbReference type="EMBL" id="HE965806">
    <property type="protein sequence ID" value="CCJ54913.1"/>
    <property type="molecule type" value="Genomic_DNA"/>
</dbReference>
<keyword evidence="2" id="KW-1133">Transmembrane helix</keyword>
<keyword evidence="2" id="KW-0472">Membrane</keyword>
<dbReference type="Proteomes" id="UP000007564">
    <property type="component" value="Chromosome"/>
</dbReference>
<feature type="transmembrane region" description="Helical" evidence="2">
    <location>
        <begin position="127"/>
        <end position="154"/>
    </location>
</feature>
<feature type="transmembrane region" description="Helical" evidence="2">
    <location>
        <begin position="374"/>
        <end position="398"/>
    </location>
</feature>
<evidence type="ECO:0000256" key="1">
    <source>
        <dbReference type="SAM" id="MobiDB-lite"/>
    </source>
</evidence>